<protein>
    <submittedName>
        <fullName evidence="3">Uncharacterized protein</fullName>
    </submittedName>
</protein>
<dbReference type="HOGENOM" id="CLU_464640_0_0_1"/>
<feature type="compositionally biased region" description="Low complexity" evidence="1">
    <location>
        <begin position="217"/>
        <end position="233"/>
    </location>
</feature>
<keyword evidence="2" id="KW-0812">Transmembrane</keyword>
<dbReference type="OrthoDB" id="2417614at2759"/>
<dbReference type="Proteomes" id="UP000053593">
    <property type="component" value="Unassembled WGS sequence"/>
</dbReference>
<evidence type="ECO:0000256" key="1">
    <source>
        <dbReference type="SAM" id="MobiDB-lite"/>
    </source>
</evidence>
<dbReference type="AlphaFoldDB" id="A0A0D0CXV5"/>
<feature type="region of interest" description="Disordered" evidence="1">
    <location>
        <begin position="25"/>
        <end position="179"/>
    </location>
</feature>
<feature type="compositionally biased region" description="Low complexity" evidence="1">
    <location>
        <begin position="37"/>
        <end position="55"/>
    </location>
</feature>
<feature type="compositionally biased region" description="Low complexity" evidence="1">
    <location>
        <begin position="147"/>
        <end position="167"/>
    </location>
</feature>
<dbReference type="EMBL" id="KN834772">
    <property type="protein sequence ID" value="KIK61108.1"/>
    <property type="molecule type" value="Genomic_DNA"/>
</dbReference>
<sequence length="587" mass="64794">MKPRTEKTYDSGGKAVDLLARLNLNDDKSRDGGLDISSRFSFPGSKSRSSSTSYSVPGARPRGPRVSSHAVWNDQTPVQLAEALDSLGLNRKTRQRPDSVAASGNAQRPGQIPESLPTSSERKVVDSSAKLRLNDDKPGNSGPNVPSRFSSSGSNSKSSSSTSYTSSGARKRDVRDAGQAASTVHTLTLLAEDLDSLSLNGSAPRHPSGNAQRQDHTPTSSPAHSSSGSGPSGFLEPQQPSLGQRYPPPAASTPISTAETGVLLESQPFSTPIRPMPPMRQCSGSTGKGERCQRMIQEYKLCDQHSKIVLRPNGFFARCQNENGQGLGRQISEEWINFADYIPPYLDPTTQVALRELMTEPRSDKDEKGVVYGYEVQNPKDQSPHTISFKIGRTRRDVQKRIAEWKKQCWSTEPKLRGYYPGGLDYDSVNTVSGSVMEGRIKGGVWCHRLERLVHLELADLAINRPYLRSGWEAFTKGSGNGKKYADMHPQYVPVYVPEAEKILIIYHPLYPLQLYLLIREIVLPVACNLLFPAHVMLLILCFQSMRILFLRFDSQLQTKSLTLLRWISGTLSTTFRPSVRCLPVPP</sequence>
<dbReference type="PANTHER" id="PTHR28094">
    <property type="entry name" value="MEIOTICALLY UP-REGULATED GENE 113 PROTEIN"/>
    <property type="match status" value="1"/>
</dbReference>
<dbReference type="PANTHER" id="PTHR28094:SF1">
    <property type="entry name" value="MEIOTICALLY UP-REGULATED GENE 113 PROTEIN"/>
    <property type="match status" value="1"/>
</dbReference>
<feature type="region of interest" description="Disordered" evidence="1">
    <location>
        <begin position="268"/>
        <end position="288"/>
    </location>
</feature>
<name>A0A0D0CXV5_9AGAR</name>
<evidence type="ECO:0000313" key="3">
    <source>
        <dbReference type="EMBL" id="KIK61108.1"/>
    </source>
</evidence>
<feature type="transmembrane region" description="Helical" evidence="2">
    <location>
        <begin position="522"/>
        <end position="543"/>
    </location>
</feature>
<dbReference type="InterPro" id="IPR053006">
    <property type="entry name" value="Meiosis_regulatory"/>
</dbReference>
<dbReference type="Pfam" id="PF13455">
    <property type="entry name" value="MUG113"/>
    <property type="match status" value="1"/>
</dbReference>
<keyword evidence="2" id="KW-1133">Transmembrane helix</keyword>
<proteinExistence type="predicted"/>
<organism evidence="3 4">
    <name type="scientific">Collybiopsis luxurians FD-317 M1</name>
    <dbReference type="NCBI Taxonomy" id="944289"/>
    <lineage>
        <taxon>Eukaryota</taxon>
        <taxon>Fungi</taxon>
        <taxon>Dikarya</taxon>
        <taxon>Basidiomycota</taxon>
        <taxon>Agaricomycotina</taxon>
        <taxon>Agaricomycetes</taxon>
        <taxon>Agaricomycetidae</taxon>
        <taxon>Agaricales</taxon>
        <taxon>Marasmiineae</taxon>
        <taxon>Omphalotaceae</taxon>
        <taxon>Collybiopsis</taxon>
        <taxon>Collybiopsis luxurians</taxon>
    </lineage>
</organism>
<evidence type="ECO:0000313" key="4">
    <source>
        <dbReference type="Proteomes" id="UP000053593"/>
    </source>
</evidence>
<reference evidence="3 4" key="1">
    <citation type="submission" date="2014-04" db="EMBL/GenBank/DDBJ databases">
        <title>Evolutionary Origins and Diversification of the Mycorrhizal Mutualists.</title>
        <authorList>
            <consortium name="DOE Joint Genome Institute"/>
            <consortium name="Mycorrhizal Genomics Consortium"/>
            <person name="Kohler A."/>
            <person name="Kuo A."/>
            <person name="Nagy L.G."/>
            <person name="Floudas D."/>
            <person name="Copeland A."/>
            <person name="Barry K.W."/>
            <person name="Cichocki N."/>
            <person name="Veneault-Fourrey C."/>
            <person name="LaButti K."/>
            <person name="Lindquist E.A."/>
            <person name="Lipzen A."/>
            <person name="Lundell T."/>
            <person name="Morin E."/>
            <person name="Murat C."/>
            <person name="Riley R."/>
            <person name="Ohm R."/>
            <person name="Sun H."/>
            <person name="Tunlid A."/>
            <person name="Henrissat B."/>
            <person name="Grigoriev I.V."/>
            <person name="Hibbett D.S."/>
            <person name="Martin F."/>
        </authorList>
    </citation>
    <scope>NUCLEOTIDE SEQUENCE [LARGE SCALE GENOMIC DNA]</scope>
    <source>
        <strain evidence="3 4">FD-317 M1</strain>
    </source>
</reference>
<feature type="region of interest" description="Disordered" evidence="1">
    <location>
        <begin position="198"/>
        <end position="255"/>
    </location>
</feature>
<evidence type="ECO:0000256" key="2">
    <source>
        <dbReference type="SAM" id="Phobius"/>
    </source>
</evidence>
<gene>
    <name evidence="3" type="ORF">GYMLUDRAFT_589125</name>
</gene>
<keyword evidence="4" id="KW-1185">Reference proteome</keyword>
<keyword evidence="2" id="KW-0472">Membrane</keyword>
<accession>A0A0D0CXV5</accession>